<proteinExistence type="predicted"/>
<protein>
    <submittedName>
        <fullName evidence="2">Class II fumarate hydratase</fullName>
    </submittedName>
</protein>
<dbReference type="PANTHER" id="PTHR11444">
    <property type="entry name" value="ASPARTATEAMMONIA/ARGININOSUCCINATE/ADENYLOSUCCINATE LYASE"/>
    <property type="match status" value="1"/>
</dbReference>
<accession>A0A429MJP9</accession>
<feature type="non-terminal residue" evidence="2">
    <location>
        <position position="176"/>
    </location>
</feature>
<comment type="caution">
    <text evidence="2">The sequence shown here is derived from an EMBL/GenBank/DDBJ whole genome shotgun (WGS) entry which is preliminary data.</text>
</comment>
<name>A0A429MJP9_ACIBA</name>
<dbReference type="InterPro" id="IPR022761">
    <property type="entry name" value="Fumarate_lyase_N"/>
</dbReference>
<evidence type="ECO:0000313" key="2">
    <source>
        <dbReference type="EMBL" id="RSR39816.1"/>
    </source>
</evidence>
<dbReference type="Gene3D" id="1.20.200.10">
    <property type="entry name" value="Fumarase/aspartase (Central domain)"/>
    <property type="match status" value="1"/>
</dbReference>
<dbReference type="FunFam" id="1.10.275.10:FF:000001">
    <property type="entry name" value="Fumarate hydratase, mitochondrial"/>
    <property type="match status" value="1"/>
</dbReference>
<sequence length="176" mass="19232">MQTRIEHDTMGEIEVPNEALWGAQTQRSLQNFKIGQERLPRAMIRAMGLVKKAAAITNAELGQLPQDLSQYIVGAAEEVIAGKWDSQFPLVVWQTGSGTQSNMNCNEVIANIANQKLGQALGAQKPVHPNDHVNRAQSTNDSFPTAIHVAASLQINELLIPAVEQLKATLQKKSDE</sequence>
<reference evidence="2 3" key="1">
    <citation type="submission" date="2018-10" db="EMBL/GenBank/DDBJ databases">
        <title>GWAS and RNA-Seq identify cryptic mechanisms of antimicrobial resistance in Acinetobacter baumannii.</title>
        <authorList>
            <person name="Sahl J.W."/>
        </authorList>
    </citation>
    <scope>NUCLEOTIDE SEQUENCE [LARGE SCALE GENOMIC DNA]</scope>
    <source>
        <strain evidence="2 3">TG28175</strain>
    </source>
</reference>
<feature type="domain" description="Fumarate lyase N-terminal" evidence="1">
    <location>
        <begin position="11"/>
        <end position="176"/>
    </location>
</feature>
<dbReference type="InterPro" id="IPR008948">
    <property type="entry name" value="L-Aspartase-like"/>
</dbReference>
<dbReference type="EMBL" id="RFDI01001581">
    <property type="protein sequence ID" value="RSR39816.1"/>
    <property type="molecule type" value="Genomic_DNA"/>
</dbReference>
<dbReference type="SUPFAM" id="SSF48557">
    <property type="entry name" value="L-aspartase-like"/>
    <property type="match status" value="1"/>
</dbReference>
<dbReference type="GO" id="GO:0006099">
    <property type="term" value="P:tricarboxylic acid cycle"/>
    <property type="evidence" value="ECO:0007669"/>
    <property type="project" value="TreeGrafter"/>
</dbReference>
<dbReference type="GO" id="GO:0004333">
    <property type="term" value="F:fumarate hydratase activity"/>
    <property type="evidence" value="ECO:0007669"/>
    <property type="project" value="InterPro"/>
</dbReference>
<dbReference type="AlphaFoldDB" id="A0A429MJP9"/>
<dbReference type="PANTHER" id="PTHR11444:SF1">
    <property type="entry name" value="FUMARATE HYDRATASE, MITOCHONDRIAL"/>
    <property type="match status" value="1"/>
</dbReference>
<gene>
    <name evidence="2" type="ORF">EA686_22205</name>
</gene>
<dbReference type="InterPro" id="IPR005677">
    <property type="entry name" value="Fum_hydII"/>
</dbReference>
<evidence type="ECO:0000313" key="3">
    <source>
        <dbReference type="Proteomes" id="UP000280073"/>
    </source>
</evidence>
<dbReference type="GO" id="GO:0006106">
    <property type="term" value="P:fumarate metabolic process"/>
    <property type="evidence" value="ECO:0007669"/>
    <property type="project" value="InterPro"/>
</dbReference>
<dbReference type="GO" id="GO:0006108">
    <property type="term" value="P:malate metabolic process"/>
    <property type="evidence" value="ECO:0007669"/>
    <property type="project" value="TreeGrafter"/>
</dbReference>
<organism evidence="2 3">
    <name type="scientific">Acinetobacter baumannii</name>
    <dbReference type="NCBI Taxonomy" id="470"/>
    <lineage>
        <taxon>Bacteria</taxon>
        <taxon>Pseudomonadati</taxon>
        <taxon>Pseudomonadota</taxon>
        <taxon>Gammaproteobacteria</taxon>
        <taxon>Moraxellales</taxon>
        <taxon>Moraxellaceae</taxon>
        <taxon>Acinetobacter</taxon>
        <taxon>Acinetobacter calcoaceticus/baumannii complex</taxon>
    </lineage>
</organism>
<dbReference type="InterPro" id="IPR024083">
    <property type="entry name" value="Fumarase/histidase_N"/>
</dbReference>
<dbReference type="Pfam" id="PF00206">
    <property type="entry name" value="Lyase_1"/>
    <property type="match status" value="1"/>
</dbReference>
<dbReference type="Proteomes" id="UP000280073">
    <property type="component" value="Unassembled WGS sequence"/>
</dbReference>
<dbReference type="Gene3D" id="1.10.275.10">
    <property type="entry name" value="Fumarase/aspartase (N-terminal domain)"/>
    <property type="match status" value="1"/>
</dbReference>
<evidence type="ECO:0000259" key="1">
    <source>
        <dbReference type="Pfam" id="PF00206"/>
    </source>
</evidence>